<name>A0A0D8JDD6_9BACT</name>
<dbReference type="RefSeq" id="WP_045026585.1">
    <property type="nucleotide sequence ID" value="NZ_JRHC01000001.1"/>
</dbReference>
<gene>
    <name evidence="6" type="ORF">LH29_05855</name>
</gene>
<dbReference type="OrthoDB" id="9795347at2"/>
<evidence type="ECO:0000256" key="3">
    <source>
        <dbReference type="ARBA" id="ARBA00022801"/>
    </source>
</evidence>
<dbReference type="PROSITE" id="PS51747">
    <property type="entry name" value="CYT_DCMP_DEAMINASES_2"/>
    <property type="match status" value="1"/>
</dbReference>
<keyword evidence="7" id="KW-1185">Reference proteome</keyword>
<accession>A0A0D8JDD6</accession>
<dbReference type="GO" id="GO:0005829">
    <property type="term" value="C:cytosol"/>
    <property type="evidence" value="ECO:0007669"/>
    <property type="project" value="TreeGrafter"/>
</dbReference>
<comment type="similarity">
    <text evidence="1">Belongs to the cytidine and deoxycytidylate deaminase family.</text>
</comment>
<proteinExistence type="inferred from homology"/>
<keyword evidence="4" id="KW-0862">Zinc</keyword>
<dbReference type="EMBL" id="JRHC01000001">
    <property type="protein sequence ID" value="KJF44945.1"/>
    <property type="molecule type" value="Genomic_DNA"/>
</dbReference>
<evidence type="ECO:0000313" key="6">
    <source>
        <dbReference type="EMBL" id="KJF44945.1"/>
    </source>
</evidence>
<keyword evidence="2" id="KW-0479">Metal-binding</keyword>
<dbReference type="GO" id="GO:0055086">
    <property type="term" value="P:nucleobase-containing small molecule metabolic process"/>
    <property type="evidence" value="ECO:0007669"/>
    <property type="project" value="UniProtKB-ARBA"/>
</dbReference>
<dbReference type="PANTHER" id="PTHR11644">
    <property type="entry name" value="CYTIDINE DEAMINASE"/>
    <property type="match status" value="1"/>
</dbReference>
<dbReference type="GO" id="GO:0072527">
    <property type="term" value="P:pyrimidine-containing compound metabolic process"/>
    <property type="evidence" value="ECO:0007669"/>
    <property type="project" value="UniProtKB-ARBA"/>
</dbReference>
<dbReference type="PROSITE" id="PS00903">
    <property type="entry name" value="CYT_DCMP_DEAMINASES_1"/>
    <property type="match status" value="1"/>
</dbReference>
<evidence type="ECO:0000256" key="2">
    <source>
        <dbReference type="ARBA" id="ARBA00022723"/>
    </source>
</evidence>
<dbReference type="CDD" id="cd01283">
    <property type="entry name" value="cytidine_deaminase"/>
    <property type="match status" value="1"/>
</dbReference>
<dbReference type="SUPFAM" id="SSF53927">
    <property type="entry name" value="Cytidine deaminase-like"/>
    <property type="match status" value="1"/>
</dbReference>
<protein>
    <recommendedName>
        <fullName evidence="5">CMP/dCMP-type deaminase domain-containing protein</fullName>
    </recommendedName>
</protein>
<dbReference type="PATRIC" id="fig|1544798.3.peg.1178"/>
<dbReference type="GO" id="GO:0042802">
    <property type="term" value="F:identical protein binding"/>
    <property type="evidence" value="ECO:0007669"/>
    <property type="project" value="UniProtKB-ARBA"/>
</dbReference>
<dbReference type="Pfam" id="PF00383">
    <property type="entry name" value="dCMP_cyt_deam_1"/>
    <property type="match status" value="1"/>
</dbReference>
<dbReference type="InterPro" id="IPR002125">
    <property type="entry name" value="CMP_dCMP_dom"/>
</dbReference>
<dbReference type="InterPro" id="IPR050202">
    <property type="entry name" value="Cyt/Deoxycyt_deaminase"/>
</dbReference>
<feature type="domain" description="CMP/dCMP-type deaminase" evidence="5">
    <location>
        <begin position="21"/>
        <end position="157"/>
    </location>
</feature>
<dbReference type="NCBIfam" id="NF004064">
    <property type="entry name" value="PRK05578.1"/>
    <property type="match status" value="1"/>
</dbReference>
<dbReference type="GO" id="GO:0008270">
    <property type="term" value="F:zinc ion binding"/>
    <property type="evidence" value="ECO:0007669"/>
    <property type="project" value="InterPro"/>
</dbReference>
<dbReference type="STRING" id="1544798.LH29_05855"/>
<sequence length="160" mass="17732">MRKKELTIKVCEYDAVEELPESDQKLLQAAREASKNAYAPYSKFCVGAALLLENGEVITGSNQENADFTDGLCAERVALFYANSTYPDQAVKAIAVTAQNSHGFLELPAQPCGSCRQVMVETEVRYNEPIRIIMDGRKYIQVFEGADNLLPFAFKPGDLE</sequence>
<evidence type="ECO:0000313" key="7">
    <source>
        <dbReference type="Proteomes" id="UP000032544"/>
    </source>
</evidence>
<dbReference type="PANTHER" id="PTHR11644:SF2">
    <property type="entry name" value="CYTIDINE DEAMINASE"/>
    <property type="match status" value="1"/>
</dbReference>
<dbReference type="Proteomes" id="UP000032544">
    <property type="component" value="Unassembled WGS sequence"/>
</dbReference>
<dbReference type="InterPro" id="IPR016192">
    <property type="entry name" value="APOBEC/CMP_deaminase_Zn-bd"/>
</dbReference>
<dbReference type="AlphaFoldDB" id="A0A0D8JDD6"/>
<evidence type="ECO:0000256" key="4">
    <source>
        <dbReference type="ARBA" id="ARBA00022833"/>
    </source>
</evidence>
<dbReference type="GO" id="GO:0004126">
    <property type="term" value="F:cytidine deaminase activity"/>
    <property type="evidence" value="ECO:0007669"/>
    <property type="project" value="UniProtKB-ARBA"/>
</dbReference>
<comment type="caution">
    <text evidence="6">The sequence shown here is derived from an EMBL/GenBank/DDBJ whole genome shotgun (WGS) entry which is preliminary data.</text>
</comment>
<evidence type="ECO:0000259" key="5">
    <source>
        <dbReference type="PROSITE" id="PS51747"/>
    </source>
</evidence>
<dbReference type="InterPro" id="IPR016193">
    <property type="entry name" value="Cytidine_deaminase-like"/>
</dbReference>
<dbReference type="Gene3D" id="3.40.140.10">
    <property type="entry name" value="Cytidine Deaminase, domain 2"/>
    <property type="match status" value="1"/>
</dbReference>
<keyword evidence="3" id="KW-0378">Hydrolase</keyword>
<organism evidence="6 7">
    <name type="scientific">Draconibacterium sediminis</name>
    <dbReference type="NCBI Taxonomy" id="1544798"/>
    <lineage>
        <taxon>Bacteria</taxon>
        <taxon>Pseudomonadati</taxon>
        <taxon>Bacteroidota</taxon>
        <taxon>Bacteroidia</taxon>
        <taxon>Marinilabiliales</taxon>
        <taxon>Prolixibacteraceae</taxon>
        <taxon>Draconibacterium</taxon>
    </lineage>
</organism>
<reference evidence="6 7" key="1">
    <citation type="submission" date="2014-09" db="EMBL/GenBank/DDBJ databases">
        <title>Draft Genome Sequence of Draconibacterium sp. JN14CK-3.</title>
        <authorList>
            <person name="Dong C."/>
            <person name="Lai Q."/>
            <person name="Shao Z."/>
        </authorList>
    </citation>
    <scope>NUCLEOTIDE SEQUENCE [LARGE SCALE GENOMIC DNA]</scope>
    <source>
        <strain evidence="6 7">JN14CK-3</strain>
    </source>
</reference>
<evidence type="ECO:0000256" key="1">
    <source>
        <dbReference type="ARBA" id="ARBA00006576"/>
    </source>
</evidence>